<accession>A0ABQ3B505</accession>
<dbReference type="EMBL" id="BMYZ01000002">
    <property type="protein sequence ID" value="GGY79558.1"/>
    <property type="molecule type" value="Genomic_DNA"/>
</dbReference>
<evidence type="ECO:0000313" key="1">
    <source>
        <dbReference type="EMBL" id="GGY79558.1"/>
    </source>
</evidence>
<protein>
    <submittedName>
        <fullName evidence="1">Uncharacterized protein</fullName>
    </submittedName>
</protein>
<evidence type="ECO:0000313" key="2">
    <source>
        <dbReference type="Proteomes" id="UP000619761"/>
    </source>
</evidence>
<sequence length="178" mass="20379">MSISQATNDAFYTTYKAILPTSGIKSDFEAMLAWLEHMAISLPVESEYNQVVFAYLVSRWLHYRENCIVDPSIDYDWEDVFARINRFCDAEDIYEVRDALSESDEHSLLALARMFDGTDTSPKSVMVEWKPVDVQLLRPELNAEQCMIVLQVASSQMDNPLCLNTIKEHADVLYPQAV</sequence>
<dbReference type="RefSeq" id="WP_189419178.1">
    <property type="nucleotide sequence ID" value="NZ_BMYZ01000002.1"/>
</dbReference>
<reference evidence="2" key="1">
    <citation type="journal article" date="2019" name="Int. J. Syst. Evol. Microbiol.">
        <title>The Global Catalogue of Microorganisms (GCM) 10K type strain sequencing project: providing services to taxonomists for standard genome sequencing and annotation.</title>
        <authorList>
            <consortium name="The Broad Institute Genomics Platform"/>
            <consortium name="The Broad Institute Genome Sequencing Center for Infectious Disease"/>
            <person name="Wu L."/>
            <person name="Ma J."/>
        </authorList>
    </citation>
    <scope>NUCLEOTIDE SEQUENCE [LARGE SCALE GENOMIC DNA]</scope>
    <source>
        <strain evidence="2">KCTC 32239</strain>
    </source>
</reference>
<proteinExistence type="predicted"/>
<keyword evidence="2" id="KW-1185">Reference proteome</keyword>
<gene>
    <name evidence="1" type="ORF">GCM10011613_25530</name>
</gene>
<name>A0ABQ3B505_9GAMM</name>
<dbReference type="Proteomes" id="UP000619761">
    <property type="component" value="Unassembled WGS sequence"/>
</dbReference>
<organism evidence="1 2">
    <name type="scientific">Cellvibrio zantedeschiae</name>
    <dbReference type="NCBI Taxonomy" id="1237077"/>
    <lineage>
        <taxon>Bacteria</taxon>
        <taxon>Pseudomonadati</taxon>
        <taxon>Pseudomonadota</taxon>
        <taxon>Gammaproteobacteria</taxon>
        <taxon>Cellvibrionales</taxon>
        <taxon>Cellvibrionaceae</taxon>
        <taxon>Cellvibrio</taxon>
    </lineage>
</organism>
<comment type="caution">
    <text evidence="1">The sequence shown here is derived from an EMBL/GenBank/DDBJ whole genome shotgun (WGS) entry which is preliminary data.</text>
</comment>